<protein>
    <submittedName>
        <fullName evidence="1">Uncharacterized protein</fullName>
    </submittedName>
</protein>
<dbReference type="AlphaFoldDB" id="A0AAU8ZP98"/>
<evidence type="ECO:0000313" key="2">
    <source>
        <dbReference type="Proteomes" id="UP000244682"/>
    </source>
</evidence>
<dbReference type="EMBL" id="CP028956">
    <property type="protein sequence ID" value="AWC94813.1"/>
    <property type="molecule type" value="Genomic_DNA"/>
</dbReference>
<sequence>MITPAKAGVRPLTNRRGWRRPTEVVKINEENQSIDFRLITQSRKNHVLSCFVCNLTPAKAGVFLYGRE</sequence>
<proteinExistence type="predicted"/>
<evidence type="ECO:0000313" key="1">
    <source>
        <dbReference type="EMBL" id="AWC94813.1"/>
    </source>
</evidence>
<gene>
    <name evidence="1" type="ORF">AM380_14795</name>
</gene>
<accession>A0AAU8ZP98</accession>
<reference evidence="1 2" key="1">
    <citation type="submission" date="2018-04" db="EMBL/GenBank/DDBJ databases">
        <title>Whole genome sequencing of Morganella morganii AR_0133.</title>
        <authorList>
            <person name="Conlan S."/>
            <person name="Thomas P.J."/>
            <person name="Mullikin J."/>
            <person name="Frank K.M."/>
            <person name="Segre J.A."/>
        </authorList>
    </citation>
    <scope>NUCLEOTIDE SEQUENCE [LARGE SCALE GENOMIC DNA]</scope>
    <source>
        <strain evidence="1 2">AR_0133</strain>
    </source>
</reference>
<name>A0AAU8ZP98_MORMO</name>
<dbReference type="Proteomes" id="UP000244682">
    <property type="component" value="Chromosome"/>
</dbReference>
<organism evidence="1 2">
    <name type="scientific">Morganella morganii</name>
    <name type="common">Proteus morganii</name>
    <dbReference type="NCBI Taxonomy" id="582"/>
    <lineage>
        <taxon>Bacteria</taxon>
        <taxon>Pseudomonadati</taxon>
        <taxon>Pseudomonadota</taxon>
        <taxon>Gammaproteobacteria</taxon>
        <taxon>Enterobacterales</taxon>
        <taxon>Morganellaceae</taxon>
        <taxon>Morganella</taxon>
    </lineage>
</organism>